<dbReference type="AlphaFoldDB" id="A0A7X0U794"/>
<keyword evidence="1" id="KW-0805">Transcription regulation</keyword>
<evidence type="ECO:0000256" key="1">
    <source>
        <dbReference type="ARBA" id="ARBA00023015"/>
    </source>
</evidence>
<dbReference type="PANTHER" id="PTHR44846:SF1">
    <property type="entry name" value="MANNOSYL-D-GLYCERATE TRANSPORT_METABOLISM SYSTEM REPRESSOR MNGR-RELATED"/>
    <property type="match status" value="1"/>
</dbReference>
<dbReference type="InterPro" id="IPR050679">
    <property type="entry name" value="Bact_HTH_transcr_reg"/>
</dbReference>
<dbReference type="InterPro" id="IPR000524">
    <property type="entry name" value="Tscrpt_reg_HTH_GntR"/>
</dbReference>
<dbReference type="Proteomes" id="UP000565579">
    <property type="component" value="Unassembled WGS sequence"/>
</dbReference>
<accession>A0A7X0U794</accession>
<feature type="domain" description="HTH gntR-type" evidence="4">
    <location>
        <begin position="77"/>
        <end position="145"/>
    </location>
</feature>
<organism evidence="5 6">
    <name type="scientific">Nonomuraea rubra</name>
    <dbReference type="NCBI Taxonomy" id="46180"/>
    <lineage>
        <taxon>Bacteria</taxon>
        <taxon>Bacillati</taxon>
        <taxon>Actinomycetota</taxon>
        <taxon>Actinomycetes</taxon>
        <taxon>Streptosporangiales</taxon>
        <taxon>Streptosporangiaceae</taxon>
        <taxon>Nonomuraea</taxon>
    </lineage>
</organism>
<evidence type="ECO:0000256" key="3">
    <source>
        <dbReference type="ARBA" id="ARBA00023163"/>
    </source>
</evidence>
<dbReference type="Pfam" id="PF00392">
    <property type="entry name" value="GntR"/>
    <property type="match status" value="2"/>
</dbReference>
<dbReference type="RefSeq" id="WP_185112821.1">
    <property type="nucleotide sequence ID" value="NZ_JACHMI010000002.1"/>
</dbReference>
<comment type="caution">
    <text evidence="5">The sequence shown here is derived from an EMBL/GenBank/DDBJ whole genome shotgun (WGS) entry which is preliminary data.</text>
</comment>
<dbReference type="PANTHER" id="PTHR44846">
    <property type="entry name" value="MANNOSYL-D-GLYCERATE TRANSPORT/METABOLISM SYSTEM REPRESSOR MNGR-RELATED"/>
    <property type="match status" value="1"/>
</dbReference>
<evidence type="ECO:0000256" key="2">
    <source>
        <dbReference type="ARBA" id="ARBA00023125"/>
    </source>
</evidence>
<protein>
    <submittedName>
        <fullName evidence="5">DNA-binding GntR family transcriptional regulator</fullName>
    </submittedName>
</protein>
<keyword evidence="2 5" id="KW-0238">DNA-binding</keyword>
<dbReference type="CDD" id="cd07377">
    <property type="entry name" value="WHTH_GntR"/>
    <property type="match status" value="2"/>
</dbReference>
<dbReference type="PROSITE" id="PS50949">
    <property type="entry name" value="HTH_GNTR"/>
    <property type="match status" value="2"/>
</dbReference>
<gene>
    <name evidence="5" type="ORF">HD593_012125</name>
</gene>
<proteinExistence type="predicted"/>
<dbReference type="Gene3D" id="1.10.10.10">
    <property type="entry name" value="Winged helix-like DNA-binding domain superfamily/Winged helix DNA-binding domain"/>
    <property type="match status" value="2"/>
</dbReference>
<dbReference type="SMART" id="SM00345">
    <property type="entry name" value="HTH_GNTR"/>
    <property type="match status" value="2"/>
</dbReference>
<reference evidence="5 6" key="1">
    <citation type="submission" date="2020-08" db="EMBL/GenBank/DDBJ databases">
        <title>Sequencing the genomes of 1000 actinobacteria strains.</title>
        <authorList>
            <person name="Klenk H.-P."/>
        </authorList>
    </citation>
    <scope>NUCLEOTIDE SEQUENCE [LARGE SCALE GENOMIC DNA]</scope>
    <source>
        <strain evidence="5 6">DSM 43768</strain>
    </source>
</reference>
<dbReference type="GO" id="GO:0003677">
    <property type="term" value="F:DNA binding"/>
    <property type="evidence" value="ECO:0007669"/>
    <property type="project" value="UniProtKB-KW"/>
</dbReference>
<dbReference type="GO" id="GO:0003700">
    <property type="term" value="F:DNA-binding transcription factor activity"/>
    <property type="evidence" value="ECO:0007669"/>
    <property type="project" value="InterPro"/>
</dbReference>
<keyword evidence="6" id="KW-1185">Reference proteome</keyword>
<evidence type="ECO:0000313" key="6">
    <source>
        <dbReference type="Proteomes" id="UP000565579"/>
    </source>
</evidence>
<dbReference type="GO" id="GO:0045892">
    <property type="term" value="P:negative regulation of DNA-templated transcription"/>
    <property type="evidence" value="ECO:0007669"/>
    <property type="project" value="TreeGrafter"/>
</dbReference>
<dbReference type="SUPFAM" id="SSF46785">
    <property type="entry name" value="Winged helix' DNA-binding domain"/>
    <property type="match status" value="2"/>
</dbReference>
<evidence type="ECO:0000313" key="5">
    <source>
        <dbReference type="EMBL" id="MBB6557235.1"/>
    </source>
</evidence>
<dbReference type="InterPro" id="IPR036390">
    <property type="entry name" value="WH_DNA-bd_sf"/>
</dbReference>
<evidence type="ECO:0000259" key="4">
    <source>
        <dbReference type="PROSITE" id="PS50949"/>
    </source>
</evidence>
<name>A0A7X0U794_9ACTN</name>
<sequence length="152" mass="17101">MPIYQVIIKAIKDDIAAGTLRPGQALPTEAEMCTIHQASRLTVRRALEVLREEDVIYTVRAEGSYVGPRDAPQIREPWEFEKIASEFADRIKRGDLKPDEVLPSQSELIEQYGVAKKTARAAMALLRDQGWVYTVPTIGTFVASRDKWPTES</sequence>
<dbReference type="EMBL" id="JACHMI010000002">
    <property type="protein sequence ID" value="MBB6557235.1"/>
    <property type="molecule type" value="Genomic_DNA"/>
</dbReference>
<keyword evidence="3" id="KW-0804">Transcription</keyword>
<feature type="domain" description="HTH gntR-type" evidence="4">
    <location>
        <begin position="1"/>
        <end position="69"/>
    </location>
</feature>
<dbReference type="PRINTS" id="PR00035">
    <property type="entry name" value="HTHGNTR"/>
</dbReference>
<dbReference type="InterPro" id="IPR036388">
    <property type="entry name" value="WH-like_DNA-bd_sf"/>
</dbReference>